<organism evidence="1 2">
    <name type="scientific">Symbiodinium natans</name>
    <dbReference type="NCBI Taxonomy" id="878477"/>
    <lineage>
        <taxon>Eukaryota</taxon>
        <taxon>Sar</taxon>
        <taxon>Alveolata</taxon>
        <taxon>Dinophyceae</taxon>
        <taxon>Suessiales</taxon>
        <taxon>Symbiodiniaceae</taxon>
        <taxon>Symbiodinium</taxon>
    </lineage>
</organism>
<dbReference type="OrthoDB" id="436394at2759"/>
<gene>
    <name evidence="1" type="ORF">SNAT2548_LOCUS1571</name>
</gene>
<evidence type="ECO:0008006" key="3">
    <source>
        <dbReference type="Google" id="ProtNLM"/>
    </source>
</evidence>
<reference evidence="1" key="1">
    <citation type="submission" date="2021-02" db="EMBL/GenBank/DDBJ databases">
        <authorList>
            <person name="Dougan E. K."/>
            <person name="Rhodes N."/>
            <person name="Thang M."/>
            <person name="Chan C."/>
        </authorList>
    </citation>
    <scope>NUCLEOTIDE SEQUENCE</scope>
</reference>
<name>A0A812HHI2_9DINO</name>
<dbReference type="EMBL" id="CAJNDS010000089">
    <property type="protein sequence ID" value="CAE6951044.1"/>
    <property type="molecule type" value="Genomic_DNA"/>
</dbReference>
<proteinExistence type="predicted"/>
<keyword evidence="2" id="KW-1185">Reference proteome</keyword>
<evidence type="ECO:0000313" key="1">
    <source>
        <dbReference type="EMBL" id="CAE6951044.1"/>
    </source>
</evidence>
<sequence length="150" mass="16546">MTHAAAELCAEDVQHFLDNLDDCQRNEAVGRFLKIEGKELWAELLRSFASRRGAARRVAFRALTGEAVELILQPKQTLFSAKQALLKQVAQQMPAVDPGHRRDAQVFAGGDLLADHTLAAMLPDEVSVVFKQVKRIAPPSDSELSEPDDL</sequence>
<evidence type="ECO:0000313" key="2">
    <source>
        <dbReference type="Proteomes" id="UP000604046"/>
    </source>
</evidence>
<comment type="caution">
    <text evidence="1">The sequence shown here is derived from an EMBL/GenBank/DDBJ whole genome shotgun (WGS) entry which is preliminary data.</text>
</comment>
<dbReference type="Proteomes" id="UP000604046">
    <property type="component" value="Unassembled WGS sequence"/>
</dbReference>
<dbReference type="AlphaFoldDB" id="A0A812HHI2"/>
<protein>
    <recommendedName>
        <fullName evidence="3">Ubiquitin-like domain-containing protein</fullName>
    </recommendedName>
</protein>
<accession>A0A812HHI2</accession>